<dbReference type="EMBL" id="GDJX01013395">
    <property type="protein sequence ID" value="JAT54541.1"/>
    <property type="molecule type" value="Transcribed_RNA"/>
</dbReference>
<organism evidence="2">
    <name type="scientific">Anthurium amnicola</name>
    <dbReference type="NCBI Taxonomy" id="1678845"/>
    <lineage>
        <taxon>Eukaryota</taxon>
        <taxon>Viridiplantae</taxon>
        <taxon>Streptophyta</taxon>
        <taxon>Embryophyta</taxon>
        <taxon>Tracheophyta</taxon>
        <taxon>Spermatophyta</taxon>
        <taxon>Magnoliopsida</taxon>
        <taxon>Liliopsida</taxon>
        <taxon>Araceae</taxon>
        <taxon>Pothoideae</taxon>
        <taxon>Potheae</taxon>
        <taxon>Anthurium</taxon>
    </lineage>
</organism>
<protein>
    <submittedName>
        <fullName evidence="2">Uncharacterized protein</fullName>
    </submittedName>
</protein>
<gene>
    <name evidence="2" type="ORF">g.99435</name>
</gene>
<feature type="compositionally biased region" description="Basic residues" evidence="1">
    <location>
        <begin position="59"/>
        <end position="73"/>
    </location>
</feature>
<evidence type="ECO:0000256" key="1">
    <source>
        <dbReference type="SAM" id="MobiDB-lite"/>
    </source>
</evidence>
<dbReference type="AlphaFoldDB" id="A0A1D1YIS4"/>
<feature type="region of interest" description="Disordered" evidence="1">
    <location>
        <begin position="28"/>
        <end position="97"/>
    </location>
</feature>
<evidence type="ECO:0000313" key="2">
    <source>
        <dbReference type="EMBL" id="JAT54541.1"/>
    </source>
</evidence>
<proteinExistence type="predicted"/>
<sequence length="126" mass="14074">RNRPVKSKGHRLPPLLSFLPATTLWETGIVTPPGERKPPDVHLSPPRLRLLPASSPSFPRRRSRIPEPHRRRPVPSLPPRATPPPPGDRTPADVGWFPPFSSFPPHVDDAETAFPRRPLSCAFLSK</sequence>
<accession>A0A1D1YIS4</accession>
<feature type="non-terminal residue" evidence="2">
    <location>
        <position position="126"/>
    </location>
</feature>
<feature type="non-terminal residue" evidence="2">
    <location>
        <position position="1"/>
    </location>
</feature>
<reference evidence="2" key="1">
    <citation type="submission" date="2015-07" db="EMBL/GenBank/DDBJ databases">
        <title>Transcriptome Assembly of Anthurium amnicola.</title>
        <authorList>
            <person name="Suzuki J."/>
        </authorList>
    </citation>
    <scope>NUCLEOTIDE SEQUENCE</scope>
</reference>
<name>A0A1D1YIS4_9ARAE</name>
<feature type="compositionally biased region" description="Pro residues" evidence="1">
    <location>
        <begin position="75"/>
        <end position="88"/>
    </location>
</feature>
<feature type="compositionally biased region" description="Low complexity" evidence="1">
    <location>
        <begin position="43"/>
        <end position="58"/>
    </location>
</feature>